<organism evidence="1">
    <name type="scientific">Pithovirus LCPAC202</name>
    <dbReference type="NCBI Taxonomy" id="2506592"/>
    <lineage>
        <taxon>Viruses</taxon>
        <taxon>Pithoviruses</taxon>
    </lineage>
</organism>
<accession>A0A481Z666</accession>
<name>A0A481Z666_9VIRU</name>
<sequence>MYILFKKLPVNQAVLKFLVKSKLKMFEIYDLKIIIHPLKLPK</sequence>
<dbReference type="EMBL" id="MK500509">
    <property type="protein sequence ID" value="QBK91045.1"/>
    <property type="molecule type" value="Genomic_DNA"/>
</dbReference>
<reference evidence="1" key="1">
    <citation type="journal article" date="2019" name="MBio">
        <title>Virus Genomes from Deep Sea Sediments Expand the Ocean Megavirome and Support Independent Origins of Viral Gigantism.</title>
        <authorList>
            <person name="Backstrom D."/>
            <person name="Yutin N."/>
            <person name="Jorgensen S.L."/>
            <person name="Dharamshi J."/>
            <person name="Homa F."/>
            <person name="Zaremba-Niedwiedzka K."/>
            <person name="Spang A."/>
            <person name="Wolf Y.I."/>
            <person name="Koonin E.V."/>
            <person name="Ettema T.J."/>
        </authorList>
    </citation>
    <scope>NUCLEOTIDE SEQUENCE</scope>
</reference>
<proteinExistence type="predicted"/>
<gene>
    <name evidence="1" type="ORF">LCPAC202_00190</name>
</gene>
<protein>
    <submittedName>
        <fullName evidence="1">Uncharacterized protein</fullName>
    </submittedName>
</protein>
<evidence type="ECO:0000313" key="1">
    <source>
        <dbReference type="EMBL" id="QBK91045.1"/>
    </source>
</evidence>